<dbReference type="AlphaFoldDB" id="A0A4R6TKB0"/>
<dbReference type="RefSeq" id="WP_133644152.1">
    <property type="nucleotide sequence ID" value="NZ_SNYI01000002.1"/>
</dbReference>
<proteinExistence type="predicted"/>
<dbReference type="NCBIfam" id="TIGR03915">
    <property type="entry name" value="SAM_7_link_chp"/>
    <property type="match status" value="1"/>
</dbReference>
<dbReference type="InterPro" id="IPR023875">
    <property type="entry name" value="DNA_repair_put"/>
</dbReference>
<feature type="domain" description="DUF4130" evidence="1">
    <location>
        <begin position="86"/>
        <end position="253"/>
    </location>
</feature>
<dbReference type="InterPro" id="IPR025404">
    <property type="entry name" value="DUF4130"/>
</dbReference>
<protein>
    <submittedName>
        <fullName evidence="2">Putative DNA metabolism protein</fullName>
    </submittedName>
</protein>
<evidence type="ECO:0000313" key="2">
    <source>
        <dbReference type="EMBL" id="TDQ31316.1"/>
    </source>
</evidence>
<dbReference type="OrthoDB" id="5290748at2"/>
<sequence length="263" mass="30732">MEQATILLYDGSFNGFLTAVFKTYSDKIATVDIQRADKGQHGLFSDAVHVVTDTALAQRVWHGIRKKSGQAIKEIYFAFLSEQEGIERLLLSYIRRIFSEVRAVRSDLGNEMVLRIEQLARKVGREKHRMEAFVRFQLTADGIYFANIEPDFNVLPLISRHFRSRYADQEWIIYDLKRNYGLHYDGSCISLINMDLPKSFTNTLQLGDEFHESEASYQELWGTYFQKTNIRSRINKKLHEQHVPRRYWKYLSEKKPLQALPGA</sequence>
<evidence type="ECO:0000259" key="1">
    <source>
        <dbReference type="Pfam" id="PF13566"/>
    </source>
</evidence>
<dbReference type="Proteomes" id="UP000295468">
    <property type="component" value="Unassembled WGS sequence"/>
</dbReference>
<keyword evidence="3" id="KW-1185">Reference proteome</keyword>
<name>A0A4R6TKB0_9FLAO</name>
<gene>
    <name evidence="2" type="ORF">CLV82_2024</name>
</gene>
<evidence type="ECO:0000313" key="3">
    <source>
        <dbReference type="Proteomes" id="UP000295468"/>
    </source>
</evidence>
<organism evidence="2 3">
    <name type="scientific">Zeaxanthinibacter enoshimensis</name>
    <dbReference type="NCBI Taxonomy" id="392009"/>
    <lineage>
        <taxon>Bacteria</taxon>
        <taxon>Pseudomonadati</taxon>
        <taxon>Bacteroidota</taxon>
        <taxon>Flavobacteriia</taxon>
        <taxon>Flavobacteriales</taxon>
        <taxon>Flavobacteriaceae</taxon>
        <taxon>Zeaxanthinibacter</taxon>
    </lineage>
</organism>
<dbReference type="Pfam" id="PF13566">
    <property type="entry name" value="DUF4130"/>
    <property type="match status" value="1"/>
</dbReference>
<comment type="caution">
    <text evidence="2">The sequence shown here is derived from an EMBL/GenBank/DDBJ whole genome shotgun (WGS) entry which is preliminary data.</text>
</comment>
<dbReference type="EMBL" id="SNYI01000002">
    <property type="protein sequence ID" value="TDQ31316.1"/>
    <property type="molecule type" value="Genomic_DNA"/>
</dbReference>
<accession>A0A4R6TKB0</accession>
<reference evidence="2 3" key="1">
    <citation type="submission" date="2019-03" db="EMBL/GenBank/DDBJ databases">
        <title>Genomic Encyclopedia of Archaeal and Bacterial Type Strains, Phase II (KMG-II): from individual species to whole genera.</title>
        <authorList>
            <person name="Goeker M."/>
        </authorList>
    </citation>
    <scope>NUCLEOTIDE SEQUENCE [LARGE SCALE GENOMIC DNA]</scope>
    <source>
        <strain evidence="2 3">DSM 18435</strain>
    </source>
</reference>